<comment type="catalytic activity">
    <reaction evidence="1 14">
        <text>adenosylcob(III)inamide + ATP = adenosylcob(III)inamide phosphate + ADP + H(+)</text>
        <dbReference type="Rhea" id="RHEA:15769"/>
        <dbReference type="ChEBI" id="CHEBI:2480"/>
        <dbReference type="ChEBI" id="CHEBI:15378"/>
        <dbReference type="ChEBI" id="CHEBI:30616"/>
        <dbReference type="ChEBI" id="CHEBI:58502"/>
        <dbReference type="ChEBI" id="CHEBI:456216"/>
        <dbReference type="EC" id="2.7.1.156"/>
    </reaction>
</comment>
<protein>
    <recommendedName>
        <fullName evidence="14">Bifunctional adenosylcobalamin biosynthesis protein</fullName>
        <ecNumber evidence="14">2.7.1.156</ecNumber>
        <ecNumber evidence="14">2.7.7.62</ecNumber>
    </recommendedName>
</protein>
<evidence type="ECO:0000256" key="13">
    <source>
        <dbReference type="ARBA" id="ARBA00023134"/>
    </source>
</evidence>
<evidence type="ECO:0000256" key="2">
    <source>
        <dbReference type="ARBA" id="ARBA00000711"/>
    </source>
</evidence>
<reference evidence="15 16" key="1">
    <citation type="submission" date="2024-04" db="EMBL/GenBank/DDBJ databases">
        <authorList>
            <person name="Abashina T."/>
            <person name="Shaikin A."/>
        </authorList>
    </citation>
    <scope>NUCLEOTIDE SEQUENCE [LARGE SCALE GENOMIC DNA]</scope>
    <source>
        <strain evidence="15 16">AAFK</strain>
    </source>
</reference>
<dbReference type="Pfam" id="PF02283">
    <property type="entry name" value="CobU"/>
    <property type="match status" value="1"/>
</dbReference>
<name>A0ABU9D4Y7_9PROT</name>
<dbReference type="PANTHER" id="PTHR34848">
    <property type="match status" value="1"/>
</dbReference>
<evidence type="ECO:0000256" key="5">
    <source>
        <dbReference type="ARBA" id="ARBA00004692"/>
    </source>
</evidence>
<comment type="catalytic activity">
    <reaction evidence="2 14">
        <text>adenosylcob(III)inamide phosphate + GTP + H(+) = adenosylcob(III)inamide-GDP + diphosphate</text>
        <dbReference type="Rhea" id="RHEA:22712"/>
        <dbReference type="ChEBI" id="CHEBI:15378"/>
        <dbReference type="ChEBI" id="CHEBI:33019"/>
        <dbReference type="ChEBI" id="CHEBI:37565"/>
        <dbReference type="ChEBI" id="CHEBI:58502"/>
        <dbReference type="ChEBI" id="CHEBI:60487"/>
        <dbReference type="EC" id="2.7.7.62"/>
    </reaction>
</comment>
<keyword evidence="8 14" id="KW-0169">Cobalamin biosynthesis</keyword>
<keyword evidence="13 14" id="KW-0342">GTP-binding</keyword>
<dbReference type="CDD" id="cd00544">
    <property type="entry name" value="CobU"/>
    <property type="match status" value="1"/>
</dbReference>
<sequence length="182" mass="19683">MNVRDDAGGLQLKTLILGGASSGKSVYAERLAASSNLSVHYLATATAGDEEMARRIARHRERRPASWALVEEPLYLAETLWALATPDTCLLVDCLTLWLSNLICAEDDGLLAREQAHLLETLPDLPGRIILVSNELGMGIVPMGDLSRRFVETAGQFNQNLATLCDQVTLVAAGLPLQLKTS</sequence>
<dbReference type="PANTHER" id="PTHR34848:SF1">
    <property type="entry name" value="BIFUNCTIONAL ADENOSYLCOBALAMIN BIOSYNTHESIS PROTEIN COBU"/>
    <property type="match status" value="1"/>
</dbReference>
<evidence type="ECO:0000256" key="12">
    <source>
        <dbReference type="ARBA" id="ARBA00022840"/>
    </source>
</evidence>
<evidence type="ECO:0000256" key="11">
    <source>
        <dbReference type="ARBA" id="ARBA00022777"/>
    </source>
</evidence>
<evidence type="ECO:0000256" key="14">
    <source>
        <dbReference type="PIRNR" id="PIRNR006135"/>
    </source>
</evidence>
<evidence type="ECO:0000256" key="8">
    <source>
        <dbReference type="ARBA" id="ARBA00022573"/>
    </source>
</evidence>
<evidence type="ECO:0000256" key="6">
    <source>
        <dbReference type="ARBA" id="ARBA00005159"/>
    </source>
</evidence>
<accession>A0ABU9D4Y7</accession>
<dbReference type="EC" id="2.7.7.62" evidence="14"/>
<keyword evidence="11 14" id="KW-0418">Kinase</keyword>
<evidence type="ECO:0000256" key="7">
    <source>
        <dbReference type="ARBA" id="ARBA00007490"/>
    </source>
</evidence>
<dbReference type="Gene3D" id="3.40.50.300">
    <property type="entry name" value="P-loop containing nucleotide triphosphate hydrolases"/>
    <property type="match status" value="1"/>
</dbReference>
<comment type="pathway">
    <text evidence="5 14">Cofactor biosynthesis; adenosylcobalamin biosynthesis; adenosylcobalamin from cob(II)yrinate a,c-diamide: step 6/7.</text>
</comment>
<keyword evidence="15" id="KW-0548">Nucleotidyltransferase</keyword>
<keyword evidence="16" id="KW-1185">Reference proteome</keyword>
<organism evidence="15 16">
    <name type="scientific">Thermithiobacillus plumbiphilus</name>
    <dbReference type="NCBI Taxonomy" id="1729899"/>
    <lineage>
        <taxon>Bacteria</taxon>
        <taxon>Pseudomonadati</taxon>
        <taxon>Pseudomonadota</taxon>
        <taxon>Acidithiobacillia</taxon>
        <taxon>Acidithiobacillales</taxon>
        <taxon>Thermithiobacillaceae</taxon>
        <taxon>Thermithiobacillus</taxon>
    </lineage>
</organism>
<evidence type="ECO:0000256" key="9">
    <source>
        <dbReference type="ARBA" id="ARBA00022679"/>
    </source>
</evidence>
<dbReference type="InterPro" id="IPR003203">
    <property type="entry name" value="CobU/CobP"/>
</dbReference>
<gene>
    <name evidence="15" type="primary">cobU</name>
    <name evidence="15" type="ORF">WOB96_02445</name>
</gene>
<dbReference type="EC" id="2.7.1.156" evidence="14"/>
<comment type="pathway">
    <text evidence="6 14">Cofactor biosynthesis; adenosylcobalamin biosynthesis; adenosylcobalamin from cob(II)yrinate a,c-diamide: step 5/7.</text>
</comment>
<proteinExistence type="inferred from homology"/>
<evidence type="ECO:0000313" key="16">
    <source>
        <dbReference type="Proteomes" id="UP001446205"/>
    </source>
</evidence>
<dbReference type="EMBL" id="JBBPCO010000002">
    <property type="protein sequence ID" value="MEK8088615.1"/>
    <property type="molecule type" value="Genomic_DNA"/>
</dbReference>
<dbReference type="GO" id="GO:0043752">
    <property type="term" value="F:adenosylcobinamide kinase activity"/>
    <property type="evidence" value="ECO:0007669"/>
    <property type="project" value="UniProtKB-EC"/>
</dbReference>
<comment type="caution">
    <text evidence="15">The sequence shown here is derived from an EMBL/GenBank/DDBJ whole genome shotgun (WGS) entry which is preliminary data.</text>
</comment>
<evidence type="ECO:0000313" key="15">
    <source>
        <dbReference type="EMBL" id="MEK8088615.1"/>
    </source>
</evidence>
<dbReference type="InterPro" id="IPR027417">
    <property type="entry name" value="P-loop_NTPase"/>
</dbReference>
<comment type="function">
    <text evidence="4 14">Catalyzes ATP-dependent phosphorylation of adenosylcobinamide and addition of GMP to adenosylcobinamide phosphate.</text>
</comment>
<dbReference type="PIRSF" id="PIRSF006135">
    <property type="entry name" value="CobU"/>
    <property type="match status" value="1"/>
</dbReference>
<keyword evidence="12 14" id="KW-0067">ATP-binding</keyword>
<comment type="catalytic activity">
    <reaction evidence="3">
        <text>adenosylcob(III)inamide + GTP = adenosylcob(III)inamide phosphate + GDP + H(+)</text>
        <dbReference type="Rhea" id="RHEA:15765"/>
        <dbReference type="ChEBI" id="CHEBI:2480"/>
        <dbReference type="ChEBI" id="CHEBI:15378"/>
        <dbReference type="ChEBI" id="CHEBI:37565"/>
        <dbReference type="ChEBI" id="CHEBI:58189"/>
        <dbReference type="ChEBI" id="CHEBI:58502"/>
        <dbReference type="EC" id="2.7.1.156"/>
    </reaction>
</comment>
<evidence type="ECO:0000256" key="3">
    <source>
        <dbReference type="ARBA" id="ARBA00001522"/>
    </source>
</evidence>
<evidence type="ECO:0000256" key="10">
    <source>
        <dbReference type="ARBA" id="ARBA00022741"/>
    </source>
</evidence>
<dbReference type="SUPFAM" id="SSF52540">
    <property type="entry name" value="P-loop containing nucleoside triphosphate hydrolases"/>
    <property type="match status" value="1"/>
</dbReference>
<keyword evidence="10 14" id="KW-0547">Nucleotide-binding</keyword>
<comment type="similarity">
    <text evidence="7 14">Belongs to the CobU/CobP family.</text>
</comment>
<evidence type="ECO:0000256" key="4">
    <source>
        <dbReference type="ARBA" id="ARBA00003889"/>
    </source>
</evidence>
<dbReference type="Proteomes" id="UP001446205">
    <property type="component" value="Unassembled WGS sequence"/>
</dbReference>
<dbReference type="RefSeq" id="WP_341369681.1">
    <property type="nucleotide sequence ID" value="NZ_JBBPCO010000002.1"/>
</dbReference>
<keyword evidence="9 14" id="KW-0808">Transferase</keyword>
<evidence type="ECO:0000256" key="1">
    <source>
        <dbReference type="ARBA" id="ARBA00000312"/>
    </source>
</evidence>
<dbReference type="GO" id="GO:0008820">
    <property type="term" value="F:cobinamide phosphate guanylyltransferase activity"/>
    <property type="evidence" value="ECO:0007669"/>
    <property type="project" value="UniProtKB-EC"/>
</dbReference>